<sequence length="165" mass="18160">MANGSVNKVILIGNLGRDPEIRYLPSGDTVANLAVATSEKWRDKQTGENREKTEWHRVVLFGKLADIASGYLCKGSQVYIEGQLQTREWDDNGVKRYATEIVVKAGGSMQMLGGTSKSTGSQSAQQNQPPAKPQVQSNQPPMDFEDDIPFAPIGLMYPRHLINVI</sequence>
<evidence type="ECO:0000256" key="3">
    <source>
        <dbReference type="PIRNR" id="PIRNR002070"/>
    </source>
</evidence>
<keyword evidence="6" id="KW-1185">Reference proteome</keyword>
<dbReference type="PIRSF" id="PIRSF002070">
    <property type="entry name" value="SSB"/>
    <property type="match status" value="1"/>
</dbReference>
<accession>A0ABX6JI34</accession>
<feature type="compositionally biased region" description="Polar residues" evidence="4">
    <location>
        <begin position="113"/>
        <end position="140"/>
    </location>
</feature>
<dbReference type="SUPFAM" id="SSF50249">
    <property type="entry name" value="Nucleic acid-binding proteins"/>
    <property type="match status" value="1"/>
</dbReference>
<dbReference type="Proteomes" id="UP000501338">
    <property type="component" value="Chromosome"/>
</dbReference>
<dbReference type="PANTHER" id="PTHR10302">
    <property type="entry name" value="SINGLE-STRANDED DNA-BINDING PROTEIN"/>
    <property type="match status" value="1"/>
</dbReference>
<feature type="DNA-binding region" evidence="2">
    <location>
        <begin position="55"/>
        <end position="61"/>
    </location>
</feature>
<keyword evidence="1 2" id="KW-0238">DNA-binding</keyword>
<dbReference type="GO" id="GO:0003677">
    <property type="term" value="F:DNA binding"/>
    <property type="evidence" value="ECO:0007669"/>
    <property type="project" value="UniProtKB-KW"/>
</dbReference>
<dbReference type="EMBL" id="CP047340">
    <property type="protein sequence ID" value="QIF88846.1"/>
    <property type="molecule type" value="Genomic_DNA"/>
</dbReference>
<proteinExistence type="inferred from homology"/>
<dbReference type="InterPro" id="IPR012340">
    <property type="entry name" value="NA-bd_OB-fold"/>
</dbReference>
<evidence type="ECO:0000256" key="2">
    <source>
        <dbReference type="HAMAP-Rule" id="MF_00984"/>
    </source>
</evidence>
<dbReference type="Gene3D" id="2.40.50.140">
    <property type="entry name" value="Nucleic acid-binding proteins"/>
    <property type="match status" value="1"/>
</dbReference>
<dbReference type="InterPro" id="IPR011344">
    <property type="entry name" value="ssDNA-bd"/>
</dbReference>
<comment type="caution">
    <text evidence="2">Lacks conserved residue(s) required for the propagation of feature annotation.</text>
</comment>
<dbReference type="Pfam" id="PF00436">
    <property type="entry name" value="SSB"/>
    <property type="match status" value="1"/>
</dbReference>
<dbReference type="RefSeq" id="WP_156733941.1">
    <property type="nucleotide sequence ID" value="NZ_CP045008.1"/>
</dbReference>
<protein>
    <recommendedName>
        <fullName evidence="2 3">Single-stranded DNA-binding protein</fullName>
        <shortName evidence="2">SSB</shortName>
    </recommendedName>
</protein>
<evidence type="ECO:0000256" key="4">
    <source>
        <dbReference type="SAM" id="MobiDB-lite"/>
    </source>
</evidence>
<evidence type="ECO:0000313" key="5">
    <source>
        <dbReference type="EMBL" id="QIF88846.1"/>
    </source>
</evidence>
<name>A0ABX6JI34_9GAMM</name>
<dbReference type="PANTHER" id="PTHR10302:SF27">
    <property type="entry name" value="SINGLE-STRANDED DNA-BINDING PROTEIN"/>
    <property type="match status" value="1"/>
</dbReference>
<dbReference type="PROSITE" id="PS50935">
    <property type="entry name" value="SSB"/>
    <property type="match status" value="1"/>
</dbReference>
<dbReference type="NCBIfam" id="TIGR00621">
    <property type="entry name" value="ssb"/>
    <property type="match status" value="1"/>
</dbReference>
<dbReference type="CDD" id="cd04496">
    <property type="entry name" value="SSB_OBF"/>
    <property type="match status" value="1"/>
</dbReference>
<reference evidence="5 6" key="1">
    <citation type="submission" date="2020-01" db="EMBL/GenBank/DDBJ databases">
        <title>The genomic epidemiology of tigecycline resistance gene tet(X) variants in a swine farm in China.</title>
        <authorList>
            <person name="Peng K."/>
            <person name="Li R."/>
        </authorList>
    </citation>
    <scope>NUCLEOTIDE SEQUENCE [LARGE SCALE GENOMIC DNA]</scope>
    <source>
        <strain evidence="5 6">ZF1</strain>
    </source>
</reference>
<organism evidence="5 6">
    <name type="scientific">Proteus terrae subsp. cibarius</name>
    <dbReference type="NCBI Taxonomy" id="626774"/>
    <lineage>
        <taxon>Bacteria</taxon>
        <taxon>Pseudomonadati</taxon>
        <taxon>Pseudomonadota</taxon>
        <taxon>Gammaproteobacteria</taxon>
        <taxon>Enterobacterales</taxon>
        <taxon>Morganellaceae</taxon>
        <taxon>Proteus</taxon>
    </lineage>
</organism>
<evidence type="ECO:0000256" key="1">
    <source>
        <dbReference type="ARBA" id="ARBA00023125"/>
    </source>
</evidence>
<evidence type="ECO:0000313" key="6">
    <source>
        <dbReference type="Proteomes" id="UP000501338"/>
    </source>
</evidence>
<comment type="subunit">
    <text evidence="2">Homotetramer.</text>
</comment>
<gene>
    <name evidence="5" type="primary">ssb</name>
    <name evidence="5" type="ORF">GTH23_01810</name>
</gene>
<dbReference type="InterPro" id="IPR000424">
    <property type="entry name" value="Primosome_PriB/ssb"/>
</dbReference>
<dbReference type="HAMAP" id="MF_00984">
    <property type="entry name" value="SSB"/>
    <property type="match status" value="1"/>
</dbReference>
<feature type="region of interest" description="Disordered" evidence="4">
    <location>
        <begin position="110"/>
        <end position="144"/>
    </location>
</feature>